<evidence type="ECO:0000259" key="8">
    <source>
        <dbReference type="PROSITE" id="PS50112"/>
    </source>
</evidence>
<keyword evidence="6" id="KW-0472">Membrane</keyword>
<evidence type="ECO:0000256" key="1">
    <source>
        <dbReference type="ARBA" id="ARBA00000085"/>
    </source>
</evidence>
<dbReference type="Pfam" id="PF08447">
    <property type="entry name" value="PAS_3"/>
    <property type="match status" value="2"/>
</dbReference>
<dbReference type="Pfam" id="PF00512">
    <property type="entry name" value="HisKA"/>
    <property type="match status" value="1"/>
</dbReference>
<reference evidence="10 11" key="1">
    <citation type="submission" date="2016-10" db="EMBL/GenBank/DDBJ databases">
        <authorList>
            <person name="Varghese N."/>
            <person name="Submissions S."/>
        </authorList>
    </citation>
    <scope>NUCLEOTIDE SEQUENCE [LARGE SCALE GENOMIC DNA]</scope>
    <source>
        <strain evidence="10 11">LMG 22274</strain>
    </source>
</reference>
<evidence type="ECO:0000256" key="4">
    <source>
        <dbReference type="ARBA" id="ARBA00022679"/>
    </source>
</evidence>
<dbReference type="InterPro" id="IPR000700">
    <property type="entry name" value="PAS-assoc_C"/>
</dbReference>
<feature type="transmembrane region" description="Helical" evidence="6">
    <location>
        <begin position="20"/>
        <end position="50"/>
    </location>
</feature>
<dbReference type="InterPro" id="IPR036890">
    <property type="entry name" value="HATPase_C_sf"/>
</dbReference>
<dbReference type="SMART" id="SM00388">
    <property type="entry name" value="HisKA"/>
    <property type="match status" value="1"/>
</dbReference>
<evidence type="ECO:0000259" key="7">
    <source>
        <dbReference type="PROSITE" id="PS50109"/>
    </source>
</evidence>
<proteinExistence type="predicted"/>
<dbReference type="Pfam" id="PF00989">
    <property type="entry name" value="PAS"/>
    <property type="match status" value="1"/>
</dbReference>
<dbReference type="SMART" id="SM00091">
    <property type="entry name" value="PAS"/>
    <property type="match status" value="3"/>
</dbReference>
<accession>A0AAQ1GMF9</accession>
<evidence type="ECO:0000259" key="9">
    <source>
        <dbReference type="PROSITE" id="PS50113"/>
    </source>
</evidence>
<dbReference type="InterPro" id="IPR000014">
    <property type="entry name" value="PAS"/>
</dbReference>
<feature type="domain" description="PAC" evidence="9">
    <location>
        <begin position="315"/>
        <end position="367"/>
    </location>
</feature>
<organism evidence="10 11">
    <name type="scientific">Paraburkholderia tropica</name>
    <dbReference type="NCBI Taxonomy" id="92647"/>
    <lineage>
        <taxon>Bacteria</taxon>
        <taxon>Pseudomonadati</taxon>
        <taxon>Pseudomonadota</taxon>
        <taxon>Betaproteobacteria</taxon>
        <taxon>Burkholderiales</taxon>
        <taxon>Burkholderiaceae</taxon>
        <taxon>Paraburkholderia</taxon>
    </lineage>
</organism>
<dbReference type="CDD" id="cd00082">
    <property type="entry name" value="HisKA"/>
    <property type="match status" value="1"/>
</dbReference>
<dbReference type="Gene3D" id="3.30.450.20">
    <property type="entry name" value="PAS domain"/>
    <property type="match status" value="3"/>
</dbReference>
<comment type="catalytic activity">
    <reaction evidence="1">
        <text>ATP + protein L-histidine = ADP + protein N-phospho-L-histidine.</text>
        <dbReference type="EC" id="2.7.13.3"/>
    </reaction>
</comment>
<dbReference type="EMBL" id="FNZM01000021">
    <property type="protein sequence ID" value="SEK12172.1"/>
    <property type="molecule type" value="Genomic_DNA"/>
</dbReference>
<dbReference type="InterPro" id="IPR004358">
    <property type="entry name" value="Sig_transdc_His_kin-like_C"/>
</dbReference>
<dbReference type="PROSITE" id="PS50112">
    <property type="entry name" value="PAS"/>
    <property type="match status" value="1"/>
</dbReference>
<keyword evidence="4" id="KW-0808">Transferase</keyword>
<dbReference type="InterPro" id="IPR003661">
    <property type="entry name" value="HisK_dim/P_dom"/>
</dbReference>
<dbReference type="PROSITE" id="PS50109">
    <property type="entry name" value="HIS_KIN"/>
    <property type="match status" value="1"/>
</dbReference>
<protein>
    <recommendedName>
        <fullName evidence="2">histidine kinase</fullName>
        <ecNumber evidence="2">2.7.13.3</ecNumber>
    </recommendedName>
</protein>
<keyword evidence="6" id="KW-1133">Transmembrane helix</keyword>
<dbReference type="SUPFAM" id="SSF55874">
    <property type="entry name" value="ATPase domain of HSP90 chaperone/DNA topoisomerase II/histidine kinase"/>
    <property type="match status" value="1"/>
</dbReference>
<dbReference type="SMART" id="SM00387">
    <property type="entry name" value="HATPase_c"/>
    <property type="match status" value="1"/>
</dbReference>
<name>A0AAQ1GMF9_9BURK</name>
<sequence>MNATLIRSNTKRALPEGPIVFWFAAIVALTVFSIDAFTSLDIAVAVFYVVVVLLVASSGSDLAVMGATVIVAMLTLAGFLISHDSDYAGGAIARCVLSLLAIGSTSILSLRNLSNTARLLEQIDMLNLTHDAVLVVDLEGRVTFWNHGAESLYGWSAEQALGQRIHELTQTRAALPLDEIHAKLLDSGSWSGELQRVRRDGRTVTVMSRVAVWRDAKGAPRAILATNNDITLQKRMANEIEAQQAELRAAIDTIPGMVWSASGDGDVVYVNRRWQESGVDTEGRGADLWDAVVHPDDLGAMRRDWLDALRSGSALDNMSRVRQRDGGYRWMHIAAEPLRDADCAVRRWYGVNTDVEARKRAEDALTRSEAFLVDAQRLSKTGSIGIEAVHGKMIWSAEAYRIFGYEPSPALTPGLALILERTHPEDRRQVEIAHGAAMATPLVDLKYRLIMPDGELKYVHYVAHSGPPLSTDLNYVGALMDVTSSQRTQEALTRSMAELAHATRMTTLGEMAASMAHEVTQPMAAVITSGDAALRWLGRPEPDIGEVSRSIGQMIQSARRANDIVRQIRAMARKRPSALSRVSLVEMVEEAVSMMAPELVRHGVICEVQPPPDAIHVHADSVQIQQVVVNLLLNAAQAMADLPGKPHRIVISISAPREGSVDLRIEDSGNGVPEDVRERLFTPFFTTKTNGMGMGLSICRSIIEAHGGRITLEDSLAAGARFLITLPLDAEKKENNP</sequence>
<dbReference type="InterPro" id="IPR035965">
    <property type="entry name" value="PAS-like_dom_sf"/>
</dbReference>
<dbReference type="PANTHER" id="PTHR43304">
    <property type="entry name" value="PHYTOCHROME-LIKE PROTEIN CPH1"/>
    <property type="match status" value="1"/>
</dbReference>
<feature type="domain" description="PAS" evidence="8">
    <location>
        <begin position="115"/>
        <end position="188"/>
    </location>
</feature>
<evidence type="ECO:0000256" key="2">
    <source>
        <dbReference type="ARBA" id="ARBA00012438"/>
    </source>
</evidence>
<gene>
    <name evidence="10" type="ORF">SAMN05216550_121117</name>
</gene>
<dbReference type="CDD" id="cd00130">
    <property type="entry name" value="PAS"/>
    <property type="match status" value="2"/>
</dbReference>
<dbReference type="InterPro" id="IPR001610">
    <property type="entry name" value="PAC"/>
</dbReference>
<dbReference type="InterPro" id="IPR003594">
    <property type="entry name" value="HATPase_dom"/>
</dbReference>
<keyword evidence="5 10" id="KW-0418">Kinase</keyword>
<dbReference type="GO" id="GO:0000155">
    <property type="term" value="F:phosphorelay sensor kinase activity"/>
    <property type="evidence" value="ECO:0007669"/>
    <property type="project" value="InterPro"/>
</dbReference>
<dbReference type="InterPro" id="IPR013767">
    <property type="entry name" value="PAS_fold"/>
</dbReference>
<evidence type="ECO:0000256" key="6">
    <source>
        <dbReference type="SAM" id="Phobius"/>
    </source>
</evidence>
<dbReference type="SUPFAM" id="SSF47384">
    <property type="entry name" value="Homodimeric domain of signal transducing histidine kinase"/>
    <property type="match status" value="1"/>
</dbReference>
<dbReference type="InterPro" id="IPR036097">
    <property type="entry name" value="HisK_dim/P_sf"/>
</dbReference>
<evidence type="ECO:0000313" key="11">
    <source>
        <dbReference type="Proteomes" id="UP000183529"/>
    </source>
</evidence>
<dbReference type="EC" id="2.7.13.3" evidence="2"/>
<evidence type="ECO:0000256" key="3">
    <source>
        <dbReference type="ARBA" id="ARBA00022553"/>
    </source>
</evidence>
<evidence type="ECO:0000313" key="10">
    <source>
        <dbReference type="EMBL" id="SEK12172.1"/>
    </source>
</evidence>
<evidence type="ECO:0000256" key="5">
    <source>
        <dbReference type="ARBA" id="ARBA00022777"/>
    </source>
</evidence>
<dbReference type="SUPFAM" id="SSF55785">
    <property type="entry name" value="PYP-like sensor domain (PAS domain)"/>
    <property type="match status" value="3"/>
</dbReference>
<dbReference type="Proteomes" id="UP000183529">
    <property type="component" value="Unassembled WGS sequence"/>
</dbReference>
<feature type="transmembrane region" description="Helical" evidence="6">
    <location>
        <begin position="87"/>
        <end position="110"/>
    </location>
</feature>
<dbReference type="Pfam" id="PF02518">
    <property type="entry name" value="HATPase_c"/>
    <property type="match status" value="1"/>
</dbReference>
<dbReference type="GO" id="GO:0006355">
    <property type="term" value="P:regulation of DNA-templated transcription"/>
    <property type="evidence" value="ECO:0007669"/>
    <property type="project" value="InterPro"/>
</dbReference>
<feature type="domain" description="PAC" evidence="9">
    <location>
        <begin position="190"/>
        <end position="242"/>
    </location>
</feature>
<dbReference type="PANTHER" id="PTHR43304:SF1">
    <property type="entry name" value="PAC DOMAIN-CONTAINING PROTEIN"/>
    <property type="match status" value="1"/>
</dbReference>
<dbReference type="InterPro" id="IPR013655">
    <property type="entry name" value="PAS_fold_3"/>
</dbReference>
<keyword evidence="3" id="KW-0597">Phosphoprotein</keyword>
<dbReference type="PROSITE" id="PS50113">
    <property type="entry name" value="PAC"/>
    <property type="match status" value="2"/>
</dbReference>
<dbReference type="PRINTS" id="PR00344">
    <property type="entry name" value="BCTRLSENSOR"/>
</dbReference>
<feature type="transmembrane region" description="Helical" evidence="6">
    <location>
        <begin position="62"/>
        <end position="81"/>
    </location>
</feature>
<dbReference type="SMART" id="SM00086">
    <property type="entry name" value="PAC"/>
    <property type="match status" value="3"/>
</dbReference>
<comment type="caution">
    <text evidence="10">The sequence shown here is derived from an EMBL/GenBank/DDBJ whole genome shotgun (WGS) entry which is preliminary data.</text>
</comment>
<dbReference type="NCBIfam" id="TIGR00229">
    <property type="entry name" value="sensory_box"/>
    <property type="match status" value="2"/>
</dbReference>
<dbReference type="Gene3D" id="1.10.287.130">
    <property type="match status" value="1"/>
</dbReference>
<dbReference type="Gene3D" id="3.30.565.10">
    <property type="entry name" value="Histidine kinase-like ATPase, C-terminal domain"/>
    <property type="match status" value="1"/>
</dbReference>
<keyword evidence="6" id="KW-0812">Transmembrane</keyword>
<feature type="domain" description="Histidine kinase" evidence="7">
    <location>
        <begin position="514"/>
        <end position="730"/>
    </location>
</feature>
<dbReference type="InterPro" id="IPR005467">
    <property type="entry name" value="His_kinase_dom"/>
</dbReference>
<dbReference type="InterPro" id="IPR052162">
    <property type="entry name" value="Sensor_kinase/Photoreceptor"/>
</dbReference>
<dbReference type="AlphaFoldDB" id="A0AAQ1GMF9"/>